<keyword evidence="1" id="KW-0472">Membrane</keyword>
<evidence type="ECO:0000313" key="3">
    <source>
        <dbReference type="Proteomes" id="UP001597277"/>
    </source>
</evidence>
<keyword evidence="1" id="KW-1133">Transmembrane helix</keyword>
<organism evidence="2 3">
    <name type="scientific">Georgenia deserti</name>
    <dbReference type="NCBI Taxonomy" id="2093781"/>
    <lineage>
        <taxon>Bacteria</taxon>
        <taxon>Bacillati</taxon>
        <taxon>Actinomycetota</taxon>
        <taxon>Actinomycetes</taxon>
        <taxon>Micrococcales</taxon>
        <taxon>Bogoriellaceae</taxon>
        <taxon>Georgenia</taxon>
    </lineage>
</organism>
<proteinExistence type="predicted"/>
<protein>
    <submittedName>
        <fullName evidence="2">Uncharacterized protein</fullName>
    </submittedName>
</protein>
<sequence length="95" mass="10000">MAWTALLVAAVLTVWQAIYSLTVVGVEASRDDDMYTSVSLFVTLVLGLAALVLGIVSIAQRRAPRWPGLVGLSVGTYAFIIAVFSWVGGLMNAGA</sequence>
<keyword evidence="1" id="KW-0812">Transmembrane</keyword>
<evidence type="ECO:0000256" key="1">
    <source>
        <dbReference type="SAM" id="Phobius"/>
    </source>
</evidence>
<comment type="caution">
    <text evidence="2">The sequence shown here is derived from an EMBL/GenBank/DDBJ whole genome shotgun (WGS) entry which is preliminary data.</text>
</comment>
<feature type="transmembrane region" description="Helical" evidence="1">
    <location>
        <begin position="36"/>
        <end position="59"/>
    </location>
</feature>
<keyword evidence="3" id="KW-1185">Reference proteome</keyword>
<feature type="transmembrane region" description="Helical" evidence="1">
    <location>
        <begin position="66"/>
        <end position="87"/>
    </location>
</feature>
<accession>A0ABW4L8D0</accession>
<dbReference type="RefSeq" id="WP_388009852.1">
    <property type="nucleotide sequence ID" value="NZ_JBHUEE010000010.1"/>
</dbReference>
<reference evidence="3" key="1">
    <citation type="journal article" date="2019" name="Int. J. Syst. Evol. Microbiol.">
        <title>The Global Catalogue of Microorganisms (GCM) 10K type strain sequencing project: providing services to taxonomists for standard genome sequencing and annotation.</title>
        <authorList>
            <consortium name="The Broad Institute Genomics Platform"/>
            <consortium name="The Broad Institute Genome Sequencing Center for Infectious Disease"/>
            <person name="Wu L."/>
            <person name="Ma J."/>
        </authorList>
    </citation>
    <scope>NUCLEOTIDE SEQUENCE [LARGE SCALE GENOMIC DNA]</scope>
    <source>
        <strain evidence="3">JCM 17130</strain>
    </source>
</reference>
<evidence type="ECO:0000313" key="2">
    <source>
        <dbReference type="EMBL" id="MFD1719477.1"/>
    </source>
</evidence>
<dbReference type="Proteomes" id="UP001597277">
    <property type="component" value="Unassembled WGS sequence"/>
</dbReference>
<gene>
    <name evidence="2" type="ORF">ACFSE6_16655</name>
</gene>
<dbReference type="EMBL" id="JBHUEE010000010">
    <property type="protein sequence ID" value="MFD1719477.1"/>
    <property type="molecule type" value="Genomic_DNA"/>
</dbReference>
<name>A0ABW4L8D0_9MICO</name>